<name>A0A2V3HST4_9ARCH</name>
<evidence type="ECO:0000313" key="1">
    <source>
        <dbReference type="EMBL" id="PXF22173.1"/>
    </source>
</evidence>
<dbReference type="PANTHER" id="PTHR43235:SF1">
    <property type="entry name" value="GLUTAMINE AMIDOTRANSFERASE PB2B2.05-RELATED"/>
    <property type="match status" value="1"/>
</dbReference>
<dbReference type="AlphaFoldDB" id="A0A2V3HST4"/>
<dbReference type="SUPFAM" id="SSF52317">
    <property type="entry name" value="Class I glutamine amidotransferase-like"/>
    <property type="match status" value="1"/>
</dbReference>
<dbReference type="EMBL" id="PSPG01000003">
    <property type="protein sequence ID" value="PXF22173.1"/>
    <property type="molecule type" value="Genomic_DNA"/>
</dbReference>
<dbReference type="Pfam" id="PF07722">
    <property type="entry name" value="Peptidase_C26"/>
    <property type="match status" value="1"/>
</dbReference>
<dbReference type="InterPro" id="IPR029062">
    <property type="entry name" value="Class_I_gatase-like"/>
</dbReference>
<comment type="caution">
    <text evidence="1">The sequence shown here is derived from an EMBL/GenBank/DDBJ whole genome shotgun (WGS) entry which is preliminary data.</text>
</comment>
<dbReference type="PANTHER" id="PTHR43235">
    <property type="entry name" value="GLUTAMINE AMIDOTRANSFERASE PB2B2.05-RELATED"/>
    <property type="match status" value="1"/>
</dbReference>
<keyword evidence="1" id="KW-0378">Hydrolase</keyword>
<organism evidence="1 2">
    <name type="scientific">Candidatus Thalassarchaeum betae</name>
    <dbReference type="NCBI Taxonomy" id="2599289"/>
    <lineage>
        <taxon>Archaea</taxon>
        <taxon>Methanobacteriati</taxon>
        <taxon>Thermoplasmatota</taxon>
        <taxon>Candidatus Poseidoniia</taxon>
        <taxon>Candidatus Poseidoniales</taxon>
        <taxon>Candidatus Thalassarchaeaceae</taxon>
        <taxon>Candidatus Thalassarchaeum</taxon>
    </lineage>
</organism>
<dbReference type="Proteomes" id="UP000248161">
    <property type="component" value="Unassembled WGS sequence"/>
</dbReference>
<dbReference type="GO" id="GO:0005829">
    <property type="term" value="C:cytosol"/>
    <property type="evidence" value="ECO:0007669"/>
    <property type="project" value="TreeGrafter"/>
</dbReference>
<dbReference type="GO" id="GO:0033969">
    <property type="term" value="F:gamma-glutamyl-gamma-aminobutyrate hydrolase activity"/>
    <property type="evidence" value="ECO:0007669"/>
    <property type="project" value="TreeGrafter"/>
</dbReference>
<proteinExistence type="predicted"/>
<evidence type="ECO:0000313" key="2">
    <source>
        <dbReference type="Proteomes" id="UP000248161"/>
    </source>
</evidence>
<accession>A0A2V3HST4</accession>
<gene>
    <name evidence="1" type="ORF">CXX69_01600</name>
</gene>
<dbReference type="GO" id="GO:0006598">
    <property type="term" value="P:polyamine catabolic process"/>
    <property type="evidence" value="ECO:0007669"/>
    <property type="project" value="TreeGrafter"/>
</dbReference>
<reference evidence="1 2" key="1">
    <citation type="journal article" date="2015" name="Nat. Commun.">
        <title>Genomic and transcriptomic evidence for scavenging of diverse organic compounds by widespread deep-sea archaea.</title>
        <authorList>
            <person name="Li M."/>
            <person name="Baker B.J."/>
            <person name="Anantharaman K."/>
            <person name="Jain S."/>
            <person name="Breier J.A."/>
            <person name="Dick G.J."/>
        </authorList>
    </citation>
    <scope>NUCLEOTIDE SEQUENCE [LARGE SCALE GENOMIC DNA]</scope>
    <source>
        <strain evidence="1">Cayman_51_deep</strain>
    </source>
</reference>
<dbReference type="InterPro" id="IPR044668">
    <property type="entry name" value="PuuD-like"/>
</dbReference>
<dbReference type="PROSITE" id="PS51273">
    <property type="entry name" value="GATASE_TYPE_1"/>
    <property type="match status" value="1"/>
</dbReference>
<dbReference type="Gene3D" id="3.40.50.880">
    <property type="match status" value="1"/>
</dbReference>
<dbReference type="CDD" id="cd01745">
    <property type="entry name" value="GATase1_2"/>
    <property type="match status" value="1"/>
</dbReference>
<sequence length="228" mass="24842">MRPLIGITTSVNTRDYETPDQEVVMLPHNYPEAIRRAGGTPLLITEGEVDGSLLDSLDGIIISGGRDISPALYGEEPHERTNDVRPEQDASELSLMRAALERDLPFLGVCRGHQLFCVDNGGRLHQHLPETTGFEQHGATGGEWSEHAVRIEEGSRLASIVGTRIVGNSGHHQGVADAGDLKVVGRTEDGLIEAVEDPDKRFCISVQWHPEMTGQHEIFAALIEAARS</sequence>
<protein>
    <submittedName>
        <fullName evidence="1">Gamma-glutamyl-gamma-aminobutyrate hydrolase</fullName>
    </submittedName>
</protein>
<dbReference type="InterPro" id="IPR011697">
    <property type="entry name" value="Peptidase_C26"/>
</dbReference>